<comment type="caution">
    <text evidence="4">The sequence shown here is derived from an EMBL/GenBank/DDBJ whole genome shotgun (WGS) entry which is preliminary data.</text>
</comment>
<dbReference type="NCBIfam" id="TIGR02532">
    <property type="entry name" value="IV_pilin_GFxxxE"/>
    <property type="match status" value="1"/>
</dbReference>
<feature type="transmembrane region" description="Helical" evidence="3">
    <location>
        <begin position="15"/>
        <end position="37"/>
    </location>
</feature>
<sequence length="114" mass="13403">MLLKCKKGFTLLEMLIALTIWLLLCTVFLPKLTVILIERKNIEIMNTGNKILSEELAQAFQDTWFEVGEEVIVKENYSYVLMRELNENIQKWEVCVSWTDKRNRIVERCGYAGK</sequence>
<evidence type="ECO:0000256" key="3">
    <source>
        <dbReference type="SAM" id="Phobius"/>
    </source>
</evidence>
<evidence type="ECO:0000256" key="1">
    <source>
        <dbReference type="ARBA" id="ARBA00004241"/>
    </source>
</evidence>
<organism evidence="4 5">
    <name type="scientific">Fredinandcohnia quinoae</name>
    <dbReference type="NCBI Taxonomy" id="2918902"/>
    <lineage>
        <taxon>Bacteria</taxon>
        <taxon>Bacillati</taxon>
        <taxon>Bacillota</taxon>
        <taxon>Bacilli</taxon>
        <taxon>Bacillales</taxon>
        <taxon>Bacillaceae</taxon>
        <taxon>Fredinandcohnia</taxon>
    </lineage>
</organism>
<keyword evidence="3" id="KW-1133">Transmembrane helix</keyword>
<dbReference type="AlphaFoldDB" id="A0AAW5E003"/>
<evidence type="ECO:0000313" key="5">
    <source>
        <dbReference type="Proteomes" id="UP001431131"/>
    </source>
</evidence>
<proteinExistence type="predicted"/>
<dbReference type="GO" id="GO:0030420">
    <property type="term" value="P:establishment of competence for transformation"/>
    <property type="evidence" value="ECO:0007669"/>
    <property type="project" value="UniProtKB-KW"/>
</dbReference>
<evidence type="ECO:0000313" key="4">
    <source>
        <dbReference type="EMBL" id="MCH1624914.1"/>
    </source>
</evidence>
<comment type="subcellular location">
    <subcellularLocation>
        <location evidence="1">Cell surface</location>
    </subcellularLocation>
</comment>
<name>A0AAW5E003_9BACI</name>
<dbReference type="GO" id="GO:0009986">
    <property type="term" value="C:cell surface"/>
    <property type="evidence" value="ECO:0007669"/>
    <property type="project" value="UniProtKB-SubCell"/>
</dbReference>
<gene>
    <name evidence="4" type="ORF">MJG50_06210</name>
</gene>
<keyword evidence="2" id="KW-0178">Competence</keyword>
<dbReference type="InterPro" id="IPR012902">
    <property type="entry name" value="N_methyl_site"/>
</dbReference>
<accession>A0AAW5E003</accession>
<protein>
    <submittedName>
        <fullName evidence="4">Type II secretion system GspH family protein</fullName>
    </submittedName>
</protein>
<reference evidence="4" key="1">
    <citation type="submission" date="2022-02" db="EMBL/GenBank/DDBJ databases">
        <title>Fredinandcohnia quinoae sp. nov. isolated from Chenopodium quinoa seeds.</title>
        <authorList>
            <person name="Saati-Santamaria Z."/>
            <person name="Flores-Felix J.D."/>
            <person name="Igual J.M."/>
            <person name="Velazquez E."/>
            <person name="Garcia-Fraile P."/>
            <person name="Martinez-Molina E."/>
        </authorList>
    </citation>
    <scope>NUCLEOTIDE SEQUENCE</scope>
    <source>
        <strain evidence="4">SECRCQ15</strain>
    </source>
</reference>
<dbReference type="Pfam" id="PF07963">
    <property type="entry name" value="N_methyl"/>
    <property type="match status" value="1"/>
</dbReference>
<keyword evidence="3" id="KW-0472">Membrane</keyword>
<keyword evidence="3" id="KW-0812">Transmembrane</keyword>
<dbReference type="RefSeq" id="WP_240253717.1">
    <property type="nucleotide sequence ID" value="NZ_JAKTTI010000006.1"/>
</dbReference>
<evidence type="ECO:0000256" key="2">
    <source>
        <dbReference type="ARBA" id="ARBA00023287"/>
    </source>
</evidence>
<dbReference type="EMBL" id="JAKTTI010000006">
    <property type="protein sequence ID" value="MCH1624914.1"/>
    <property type="molecule type" value="Genomic_DNA"/>
</dbReference>
<dbReference type="Proteomes" id="UP001431131">
    <property type="component" value="Unassembled WGS sequence"/>
</dbReference>
<keyword evidence="5" id="KW-1185">Reference proteome</keyword>